<keyword evidence="2" id="KW-1185">Reference proteome</keyword>
<feature type="non-terminal residue" evidence="1">
    <location>
        <position position="1"/>
    </location>
</feature>
<dbReference type="EMBL" id="QJKJ01010705">
    <property type="protein sequence ID" value="RDX72939.1"/>
    <property type="molecule type" value="Genomic_DNA"/>
</dbReference>
<name>A0A371F3R6_MUCPR</name>
<dbReference type="CDD" id="cd00303">
    <property type="entry name" value="retropepsin_like"/>
    <property type="match status" value="1"/>
</dbReference>
<reference evidence="1" key="1">
    <citation type="submission" date="2018-05" db="EMBL/GenBank/DDBJ databases">
        <title>Draft genome of Mucuna pruriens seed.</title>
        <authorList>
            <person name="Nnadi N.E."/>
            <person name="Vos R."/>
            <person name="Hasami M.H."/>
            <person name="Devisetty U.K."/>
            <person name="Aguiy J.C."/>
        </authorList>
    </citation>
    <scope>NUCLEOTIDE SEQUENCE [LARGE SCALE GENOMIC DNA]</scope>
    <source>
        <strain evidence="1">JCA_2017</strain>
    </source>
</reference>
<comment type="caution">
    <text evidence="1">The sequence shown here is derived from an EMBL/GenBank/DDBJ whole genome shotgun (WGS) entry which is preliminary data.</text>
</comment>
<evidence type="ECO:0008006" key="3">
    <source>
        <dbReference type="Google" id="ProtNLM"/>
    </source>
</evidence>
<organism evidence="1 2">
    <name type="scientific">Mucuna pruriens</name>
    <name type="common">Velvet bean</name>
    <name type="synonym">Dolichos pruriens</name>
    <dbReference type="NCBI Taxonomy" id="157652"/>
    <lineage>
        <taxon>Eukaryota</taxon>
        <taxon>Viridiplantae</taxon>
        <taxon>Streptophyta</taxon>
        <taxon>Embryophyta</taxon>
        <taxon>Tracheophyta</taxon>
        <taxon>Spermatophyta</taxon>
        <taxon>Magnoliopsida</taxon>
        <taxon>eudicotyledons</taxon>
        <taxon>Gunneridae</taxon>
        <taxon>Pentapetalae</taxon>
        <taxon>rosids</taxon>
        <taxon>fabids</taxon>
        <taxon>Fabales</taxon>
        <taxon>Fabaceae</taxon>
        <taxon>Papilionoideae</taxon>
        <taxon>50 kb inversion clade</taxon>
        <taxon>NPAAA clade</taxon>
        <taxon>indigoferoid/millettioid clade</taxon>
        <taxon>Phaseoleae</taxon>
        <taxon>Mucuna</taxon>
    </lineage>
</organism>
<evidence type="ECO:0000313" key="2">
    <source>
        <dbReference type="Proteomes" id="UP000257109"/>
    </source>
</evidence>
<sequence>MQNTDCLNYYDYYTKVRLIALPCESYTLIWWNEICLPCRGLRIASIKTWEELKKDIFVYKVTKKIPSPRPVDEYFNKMEVILIRAQIVESQEVTMARFLSGLNRDIQDIAWNKNPTLPIAPTSRVRKGISLYIPNYNTPKSSNIKCFKCLVESESSQDDVSESDGYPSDEIPFEGGLLMVRQLMSAFIEDDSQRENIFHSCCMVKGSCCSFIIDGGSSINVVSLQLVEKLCFPTIPHPKPYTLQWLNEK</sequence>
<gene>
    <name evidence="1" type="ORF">CR513_47521</name>
</gene>
<dbReference type="AlphaFoldDB" id="A0A371F3R6"/>
<evidence type="ECO:0000313" key="1">
    <source>
        <dbReference type="EMBL" id="RDX72939.1"/>
    </source>
</evidence>
<protein>
    <recommendedName>
        <fullName evidence="3">Retrotransposon gag domain-containing protein</fullName>
    </recommendedName>
</protein>
<dbReference type="Proteomes" id="UP000257109">
    <property type="component" value="Unassembled WGS sequence"/>
</dbReference>
<proteinExistence type="predicted"/>
<accession>A0A371F3R6</accession>
<dbReference type="OrthoDB" id="1747743at2759"/>
<dbReference type="PANTHER" id="PTHR35046:SF9">
    <property type="entry name" value="RNA-DIRECTED DNA POLYMERASE"/>
    <property type="match status" value="1"/>
</dbReference>
<dbReference type="PANTHER" id="PTHR35046">
    <property type="entry name" value="ZINC KNUCKLE (CCHC-TYPE) FAMILY PROTEIN"/>
    <property type="match status" value="1"/>
</dbReference>